<sequence length="110" mass="12511">LMRIKLDAHPMIRCGAEPMITLEVLHLWRRYTDHVSNRTIQAGIYPHAINNATRAYILETIQRMGPDARVLCHKQPATFDYLAILGQLFPTAKFIHVFRDGRGAVASSIK</sequence>
<dbReference type="EC" id="2.8.2.20" evidence="2 5"/>
<evidence type="ECO:0000256" key="1">
    <source>
        <dbReference type="ARBA" id="ARBA00009988"/>
    </source>
</evidence>
<organism evidence="6">
    <name type="scientific">Echinostoma caproni</name>
    <dbReference type="NCBI Taxonomy" id="27848"/>
    <lineage>
        <taxon>Eukaryota</taxon>
        <taxon>Metazoa</taxon>
        <taxon>Spiralia</taxon>
        <taxon>Lophotrochozoa</taxon>
        <taxon>Platyhelminthes</taxon>
        <taxon>Trematoda</taxon>
        <taxon>Digenea</taxon>
        <taxon>Plagiorchiida</taxon>
        <taxon>Echinostomata</taxon>
        <taxon>Echinostomatoidea</taxon>
        <taxon>Echinostomatidae</taxon>
        <taxon>Echinostoma</taxon>
    </lineage>
</organism>
<comment type="catalytic activity">
    <reaction evidence="4 5">
        <text>L-tyrosyl-[protein] + 3'-phosphoadenylyl sulfate = O-sulfo-L-tyrosine-[protein] + adenosine 3',5'-bisphosphate + H(+)</text>
        <dbReference type="Rhea" id="RHEA:16801"/>
        <dbReference type="Rhea" id="RHEA-COMP:10136"/>
        <dbReference type="Rhea" id="RHEA-COMP:11688"/>
        <dbReference type="ChEBI" id="CHEBI:15378"/>
        <dbReference type="ChEBI" id="CHEBI:46858"/>
        <dbReference type="ChEBI" id="CHEBI:58339"/>
        <dbReference type="ChEBI" id="CHEBI:58343"/>
        <dbReference type="ChEBI" id="CHEBI:65286"/>
        <dbReference type="EC" id="2.8.2.20"/>
    </reaction>
</comment>
<dbReference type="InterPro" id="IPR027417">
    <property type="entry name" value="P-loop_NTPase"/>
</dbReference>
<accession>A0A183BHB5</accession>
<evidence type="ECO:0000256" key="2">
    <source>
        <dbReference type="ARBA" id="ARBA00013262"/>
    </source>
</evidence>
<dbReference type="SUPFAM" id="SSF52540">
    <property type="entry name" value="P-loop containing nucleoside triphosphate hydrolases"/>
    <property type="match status" value="1"/>
</dbReference>
<evidence type="ECO:0000313" key="6">
    <source>
        <dbReference type="WBParaSite" id="ECPE_0001865001-mRNA-1"/>
    </source>
</evidence>
<evidence type="ECO:0000256" key="4">
    <source>
        <dbReference type="ARBA" id="ARBA00048460"/>
    </source>
</evidence>
<dbReference type="WBParaSite" id="ECPE_0001865001-mRNA-1">
    <property type="protein sequence ID" value="ECPE_0001865001-mRNA-1"/>
    <property type="gene ID" value="ECPE_0001865001"/>
</dbReference>
<proteinExistence type="inferred from homology"/>
<dbReference type="GO" id="GO:0005794">
    <property type="term" value="C:Golgi apparatus"/>
    <property type="evidence" value="ECO:0007669"/>
    <property type="project" value="TreeGrafter"/>
</dbReference>
<dbReference type="PANTHER" id="PTHR12788">
    <property type="entry name" value="PROTEIN-TYROSINE SULFOTRANSFERASE 2"/>
    <property type="match status" value="1"/>
</dbReference>
<dbReference type="Gene3D" id="3.40.50.300">
    <property type="entry name" value="P-loop containing nucleotide triphosphate hydrolases"/>
    <property type="match status" value="1"/>
</dbReference>
<comment type="function">
    <text evidence="5">Catalyzes the O-sulfation of tyrosine residues within acidic motifs of polypeptides, using 3'-phosphoadenylyl sulfate (PAPS) as cosubstrate.</text>
</comment>
<evidence type="ECO:0000256" key="3">
    <source>
        <dbReference type="ARBA" id="ARBA00022679"/>
    </source>
</evidence>
<dbReference type="AlphaFoldDB" id="A0A183BHB5"/>
<evidence type="ECO:0000256" key="5">
    <source>
        <dbReference type="RuleBase" id="RU365018"/>
    </source>
</evidence>
<dbReference type="PANTHER" id="PTHR12788:SF10">
    <property type="entry name" value="PROTEIN-TYROSINE SULFOTRANSFERASE"/>
    <property type="match status" value="1"/>
</dbReference>
<dbReference type="Pfam" id="PF13469">
    <property type="entry name" value="Sulfotransfer_3"/>
    <property type="match status" value="1"/>
</dbReference>
<keyword evidence="3 5" id="KW-0808">Transferase</keyword>
<dbReference type="GO" id="GO:0008476">
    <property type="term" value="F:protein-tyrosine sulfotransferase activity"/>
    <property type="evidence" value="ECO:0007669"/>
    <property type="project" value="UniProtKB-EC"/>
</dbReference>
<reference evidence="6" key="1">
    <citation type="submission" date="2016-06" db="UniProtKB">
        <authorList>
            <consortium name="WormBaseParasite"/>
        </authorList>
    </citation>
    <scope>IDENTIFICATION</scope>
</reference>
<protein>
    <recommendedName>
        <fullName evidence="2 5">Protein-tyrosine sulfotransferase</fullName>
        <ecNumber evidence="2 5">2.8.2.20</ecNumber>
    </recommendedName>
</protein>
<dbReference type="InterPro" id="IPR026634">
    <property type="entry name" value="TPST-like"/>
</dbReference>
<comment type="similarity">
    <text evidence="1 5">Belongs to the protein sulfotransferase family.</text>
</comment>
<name>A0A183BHB5_9TREM</name>